<dbReference type="InterPro" id="IPR031259">
    <property type="entry name" value="ILBP"/>
</dbReference>
<sequence length="150" mass="17123">MSLNDKQKKLVGRWRLVKNCENFEKYLDAIEVGMLKKTLALSIAPDVVINVDPSNSNKWICSVVSPFKNKTWNYILNETQRGDTVDDRTFLITVTLTEEGEMIEKQEKIPNDPMSGVPSIITRYVNDEGQLVAKTEAKAVTAYRYYSKVE</sequence>
<protein>
    <submittedName>
        <fullName evidence="3">FABP domain-containing protein</fullName>
    </submittedName>
</protein>
<dbReference type="CDD" id="cd00742">
    <property type="entry name" value="FABP"/>
    <property type="match status" value="1"/>
</dbReference>
<evidence type="ECO:0000313" key="2">
    <source>
        <dbReference type="Proteomes" id="UP000038045"/>
    </source>
</evidence>
<name>A0A0N4ZUJ1_PARTI</name>
<organism evidence="2 3">
    <name type="scientific">Parastrongyloides trichosuri</name>
    <name type="common">Possum-specific nematode worm</name>
    <dbReference type="NCBI Taxonomy" id="131310"/>
    <lineage>
        <taxon>Eukaryota</taxon>
        <taxon>Metazoa</taxon>
        <taxon>Ecdysozoa</taxon>
        <taxon>Nematoda</taxon>
        <taxon>Chromadorea</taxon>
        <taxon>Rhabditida</taxon>
        <taxon>Tylenchina</taxon>
        <taxon>Panagrolaimomorpha</taxon>
        <taxon>Strongyloidoidea</taxon>
        <taxon>Strongyloididae</taxon>
        <taxon>Parastrongyloides</taxon>
    </lineage>
</organism>
<dbReference type="PANTHER" id="PTHR11955">
    <property type="entry name" value="FATTY ACID BINDING PROTEIN"/>
    <property type="match status" value="1"/>
</dbReference>
<dbReference type="GO" id="GO:0008289">
    <property type="term" value="F:lipid binding"/>
    <property type="evidence" value="ECO:0007669"/>
    <property type="project" value="InterPro"/>
</dbReference>
<accession>A0A0N4ZUJ1</accession>
<dbReference type="SUPFAM" id="SSF50814">
    <property type="entry name" value="Lipocalins"/>
    <property type="match status" value="1"/>
</dbReference>
<dbReference type="InterPro" id="IPR012674">
    <property type="entry name" value="Calycin"/>
</dbReference>
<dbReference type="Gene3D" id="2.40.128.20">
    <property type="match status" value="1"/>
</dbReference>
<dbReference type="Proteomes" id="UP000038045">
    <property type="component" value="Unplaced"/>
</dbReference>
<comment type="similarity">
    <text evidence="1">Belongs to the calycin superfamily. Fatty-acid binding protein (FABP) family.</text>
</comment>
<proteinExistence type="inferred from homology"/>
<keyword evidence="2" id="KW-1185">Reference proteome</keyword>
<evidence type="ECO:0000313" key="3">
    <source>
        <dbReference type="WBParaSite" id="PTRK_0001225400.1"/>
    </source>
</evidence>
<dbReference type="STRING" id="131310.A0A0N4ZUJ1"/>
<reference evidence="3" key="1">
    <citation type="submission" date="2017-02" db="UniProtKB">
        <authorList>
            <consortium name="WormBaseParasite"/>
        </authorList>
    </citation>
    <scope>IDENTIFICATION</scope>
</reference>
<dbReference type="AlphaFoldDB" id="A0A0N4ZUJ1"/>
<evidence type="ECO:0000256" key="1">
    <source>
        <dbReference type="ARBA" id="ARBA00008390"/>
    </source>
</evidence>
<dbReference type="WBParaSite" id="PTRK_0001225400.1">
    <property type="protein sequence ID" value="PTRK_0001225400.1"/>
    <property type="gene ID" value="PTRK_0001225400"/>
</dbReference>